<name>A0A1I5NS24_9EURY</name>
<proteinExistence type="predicted"/>
<sequence>MRCPMLVNIVSRTPGKQGKRGLKPPYLRAMD</sequence>
<evidence type="ECO:0000313" key="2">
    <source>
        <dbReference type="EMBL" id="SFP24477.1"/>
    </source>
</evidence>
<keyword evidence="3" id="KW-1185">Reference proteome</keyword>
<feature type="region of interest" description="Disordered" evidence="1">
    <location>
        <begin position="1"/>
        <end position="31"/>
    </location>
</feature>
<dbReference type="EMBL" id="FOXI01000002">
    <property type="protein sequence ID" value="SFP24477.1"/>
    <property type="molecule type" value="Genomic_DNA"/>
</dbReference>
<dbReference type="AlphaFoldDB" id="A0A1I5NS24"/>
<dbReference type="Proteomes" id="UP000183769">
    <property type="component" value="Unassembled WGS sequence"/>
</dbReference>
<organism evidence="2 3">
    <name type="scientific">Halolamina pelagica</name>
    <dbReference type="NCBI Taxonomy" id="699431"/>
    <lineage>
        <taxon>Archaea</taxon>
        <taxon>Methanobacteriati</taxon>
        <taxon>Methanobacteriota</taxon>
        <taxon>Stenosarchaea group</taxon>
        <taxon>Halobacteria</taxon>
        <taxon>Halobacteriales</taxon>
        <taxon>Haloferacaceae</taxon>
    </lineage>
</organism>
<reference evidence="3" key="1">
    <citation type="submission" date="2016-10" db="EMBL/GenBank/DDBJ databases">
        <authorList>
            <person name="Varghese N."/>
            <person name="Submissions S."/>
        </authorList>
    </citation>
    <scope>NUCLEOTIDE SEQUENCE [LARGE SCALE GENOMIC DNA]</scope>
    <source>
        <strain evidence="3">CGMCC 1.10329</strain>
    </source>
</reference>
<accession>A0A1I5NS24</accession>
<evidence type="ECO:0000256" key="1">
    <source>
        <dbReference type="SAM" id="MobiDB-lite"/>
    </source>
</evidence>
<evidence type="ECO:0000313" key="3">
    <source>
        <dbReference type="Proteomes" id="UP000183769"/>
    </source>
</evidence>
<protein>
    <submittedName>
        <fullName evidence="2">Uncharacterized protein</fullName>
    </submittedName>
</protein>
<gene>
    <name evidence="2" type="ORF">SAMN05216277_102163</name>
</gene>